<sequence>MKVHDAQYHVEVLGEGDPVILLHGFTGDTSTWNFLAEYLKKQFKVVLVDILGHGLTDSPKNPARYDIELVADDIKEIIDRLAFKDVSIIGYSMGGRLAITFAQKYPERTKHLILESASPGLASENDRIARRKQDKILADKITAEGIESFVDYWTNIALFQTQKSLDPSIQNSIRMQRLSNNPTGLANSLLGMGTGSQPSWWDSLTNLTMPILLITGALDQKFCNIAVEMKNRLQHAEWITIPNAGHAIHVESPKKFGTIVMEFLTKTDK</sequence>
<dbReference type="HAMAP" id="MF_01660">
    <property type="entry name" value="MenH"/>
    <property type="match status" value="1"/>
</dbReference>
<evidence type="ECO:0000313" key="6">
    <source>
        <dbReference type="Proteomes" id="UP000051888"/>
    </source>
</evidence>
<dbReference type="EMBL" id="LJJC01000004">
    <property type="protein sequence ID" value="KQL55400.1"/>
    <property type="molecule type" value="Genomic_DNA"/>
</dbReference>
<keyword evidence="2 3" id="KW-0456">Lyase</keyword>
<dbReference type="AlphaFoldDB" id="A0A0Q3TN30"/>
<dbReference type="STRING" id="157838.AN964_06810"/>
<dbReference type="PATRIC" id="fig|157838.3.peg.1500"/>
<comment type="pathway">
    <text evidence="3">Quinol/quinone metabolism; menaquinone biosynthesis.</text>
</comment>
<evidence type="ECO:0000313" key="5">
    <source>
        <dbReference type="EMBL" id="KQL55400.1"/>
    </source>
</evidence>
<keyword evidence="6" id="KW-1185">Reference proteome</keyword>
<comment type="pathway">
    <text evidence="3">Quinol/quinone metabolism; 1,4-dihydroxy-2-naphthoate biosynthesis; 1,4-dihydroxy-2-naphthoate from chorismate: step 3/7.</text>
</comment>
<dbReference type="EC" id="4.2.99.20" evidence="3"/>
<dbReference type="InterPro" id="IPR022485">
    <property type="entry name" value="SHCHC_synthase_MenH"/>
</dbReference>
<dbReference type="GO" id="GO:0070205">
    <property type="term" value="F:2-succinyl-6-hydroxy-2,4-cyclohexadiene-1-carboxylate synthase activity"/>
    <property type="evidence" value="ECO:0007669"/>
    <property type="project" value="UniProtKB-UniRule"/>
</dbReference>
<dbReference type="Proteomes" id="UP000051888">
    <property type="component" value="Unassembled WGS sequence"/>
</dbReference>
<comment type="subunit">
    <text evidence="3">Monomer.</text>
</comment>
<evidence type="ECO:0000259" key="4">
    <source>
        <dbReference type="Pfam" id="PF00561"/>
    </source>
</evidence>
<dbReference type="NCBIfam" id="TIGR03695">
    <property type="entry name" value="menH_SHCHC"/>
    <property type="match status" value="1"/>
</dbReference>
<dbReference type="Gene3D" id="3.40.50.1820">
    <property type="entry name" value="alpha/beta hydrolase"/>
    <property type="match status" value="1"/>
</dbReference>
<dbReference type="InterPro" id="IPR029058">
    <property type="entry name" value="AB_hydrolase_fold"/>
</dbReference>
<proteinExistence type="inferred from homology"/>
<dbReference type="PANTHER" id="PTHR42916">
    <property type="entry name" value="2-SUCCINYL-5-ENOLPYRUVYL-6-HYDROXY-3-CYCLOHEXENE-1-CARBOXYLATE SYNTHASE"/>
    <property type="match status" value="1"/>
</dbReference>
<dbReference type="UniPathway" id="UPA00079"/>
<protein>
    <recommendedName>
        <fullName evidence="3">Putative 2-succinyl-6-hydroxy-2,4-cyclohexadiene-1-carboxylate synthase</fullName>
        <shortName evidence="3">SHCHC synthase</shortName>
        <ecNumber evidence="3">4.2.99.20</ecNumber>
    </recommendedName>
</protein>
<organism evidence="5 6">
    <name type="scientific">Heyndrickxia shackletonii</name>
    <dbReference type="NCBI Taxonomy" id="157838"/>
    <lineage>
        <taxon>Bacteria</taxon>
        <taxon>Bacillati</taxon>
        <taxon>Bacillota</taxon>
        <taxon>Bacilli</taxon>
        <taxon>Bacillales</taxon>
        <taxon>Bacillaceae</taxon>
        <taxon>Heyndrickxia</taxon>
    </lineage>
</organism>
<keyword evidence="1 3" id="KW-0474">Menaquinone biosynthesis</keyword>
<reference evidence="5 6" key="1">
    <citation type="submission" date="2015-09" db="EMBL/GenBank/DDBJ databases">
        <title>Genome sequencing project for genomic taxonomy and phylogenomics of Bacillus-like bacteria.</title>
        <authorList>
            <person name="Liu B."/>
            <person name="Wang J."/>
            <person name="Zhu Y."/>
            <person name="Liu G."/>
            <person name="Chen Q."/>
            <person name="Chen Z."/>
            <person name="Lan J."/>
            <person name="Che J."/>
            <person name="Ge C."/>
            <person name="Shi H."/>
            <person name="Pan Z."/>
            <person name="Liu X."/>
        </authorList>
    </citation>
    <scope>NUCLEOTIDE SEQUENCE [LARGE SCALE GENOMIC DNA]</scope>
    <source>
        <strain evidence="5 6">LMG 18435</strain>
    </source>
</reference>
<dbReference type="GO" id="GO:0009234">
    <property type="term" value="P:menaquinone biosynthetic process"/>
    <property type="evidence" value="ECO:0007669"/>
    <property type="project" value="UniProtKB-UniRule"/>
</dbReference>
<comment type="similarity">
    <text evidence="3">Belongs to the AB hydrolase superfamily. MenH family.</text>
</comment>
<comment type="caution">
    <text evidence="5">The sequence shown here is derived from an EMBL/GenBank/DDBJ whole genome shotgun (WGS) entry which is preliminary data.</text>
</comment>
<accession>A0A0Q3TN30</accession>
<comment type="function">
    <text evidence="3">Catalyzes a proton abstraction reaction that results in 2,5-elimination of pyruvate from 2-succinyl-5-enolpyruvyl-6-hydroxy-3-cyclohexene-1-carboxylate (SEPHCHC) and the formation of 2-succinyl-6-hydroxy-2,4-cyclohexadiene-1-carboxylate (SHCHC).</text>
</comment>
<dbReference type="PANTHER" id="PTHR42916:SF1">
    <property type="entry name" value="PROTEIN PHYLLO, CHLOROPLASTIC"/>
    <property type="match status" value="1"/>
</dbReference>
<evidence type="ECO:0000256" key="2">
    <source>
        <dbReference type="ARBA" id="ARBA00023239"/>
    </source>
</evidence>
<dbReference type="UniPathway" id="UPA01057">
    <property type="reaction ID" value="UER00900"/>
</dbReference>
<evidence type="ECO:0000256" key="1">
    <source>
        <dbReference type="ARBA" id="ARBA00022428"/>
    </source>
</evidence>
<dbReference type="PRINTS" id="PR00111">
    <property type="entry name" value="ABHYDROLASE"/>
</dbReference>
<comment type="catalytic activity">
    <reaction evidence="3">
        <text>5-enolpyruvoyl-6-hydroxy-2-succinyl-cyclohex-3-ene-1-carboxylate = (1R,6R)-6-hydroxy-2-succinyl-cyclohexa-2,4-diene-1-carboxylate + pyruvate</text>
        <dbReference type="Rhea" id="RHEA:25597"/>
        <dbReference type="ChEBI" id="CHEBI:15361"/>
        <dbReference type="ChEBI" id="CHEBI:58689"/>
        <dbReference type="ChEBI" id="CHEBI:58818"/>
        <dbReference type="EC" id="4.2.99.20"/>
    </reaction>
</comment>
<dbReference type="OrthoDB" id="9808398at2"/>
<feature type="domain" description="AB hydrolase-1" evidence="4">
    <location>
        <begin position="18"/>
        <end position="253"/>
    </location>
</feature>
<name>A0A0Q3TN30_9BACI</name>
<dbReference type="SUPFAM" id="SSF53474">
    <property type="entry name" value="alpha/beta-Hydrolases"/>
    <property type="match status" value="1"/>
</dbReference>
<dbReference type="InterPro" id="IPR000073">
    <property type="entry name" value="AB_hydrolase_1"/>
</dbReference>
<dbReference type="Pfam" id="PF00561">
    <property type="entry name" value="Abhydrolase_1"/>
    <property type="match status" value="1"/>
</dbReference>
<evidence type="ECO:0000256" key="3">
    <source>
        <dbReference type="HAMAP-Rule" id="MF_01660"/>
    </source>
</evidence>
<gene>
    <name evidence="3" type="primary">menH</name>
    <name evidence="5" type="ORF">AN964_06810</name>
</gene>